<dbReference type="EMBL" id="CAWUPB010001184">
    <property type="protein sequence ID" value="CAK7350160.1"/>
    <property type="molecule type" value="Genomic_DNA"/>
</dbReference>
<reference evidence="3 4" key="1">
    <citation type="submission" date="2024-01" db="EMBL/GenBank/DDBJ databases">
        <authorList>
            <person name="Waweru B."/>
        </authorList>
    </citation>
    <scope>NUCLEOTIDE SEQUENCE [LARGE SCALE GENOMIC DNA]</scope>
</reference>
<comment type="caution">
    <text evidence="3">The sequence shown here is derived from an EMBL/GenBank/DDBJ whole genome shotgun (WGS) entry which is preliminary data.</text>
</comment>
<dbReference type="PANTHER" id="PTHR38378">
    <property type="entry name" value="MYOSIN HEAVY CHAIN-LIKE PROTEIN"/>
    <property type="match status" value="1"/>
</dbReference>
<sequence>MENISRVRAFSSPELLPLPTSSAEGPEHYSLEGIATNVKLLLKLIQDHNEASTKSHDDRKMQRIDGMMTILDDVKFRIQKSQSGKKKIPQLRRCNTDLRISGAPVDQKPQESASDEKERLRKQLNASLAARKSLEIMCSSLGKEKEIMAAELARKVHELTEAEELVNDLKAQNETLMAKLQACFAEKKRSNSRGEAQGNAALQERNRALSQQLLKSLDSYRSLKRKYRVVKEENRDICGTMDVIGKDVAAGLESIRSFRNRLATSKDIEDEISTLEEMFERFDIKISKHKNRECAKPKAEINTSKPPVA</sequence>
<evidence type="ECO:0000256" key="2">
    <source>
        <dbReference type="SAM" id="MobiDB-lite"/>
    </source>
</evidence>
<gene>
    <name evidence="3" type="ORF">DCAF_LOCUS22887</name>
</gene>
<evidence type="ECO:0000313" key="4">
    <source>
        <dbReference type="Proteomes" id="UP001314170"/>
    </source>
</evidence>
<feature type="coiled-coil region" evidence="1">
    <location>
        <begin position="152"/>
        <end position="186"/>
    </location>
</feature>
<organism evidence="3 4">
    <name type="scientific">Dovyalis caffra</name>
    <dbReference type="NCBI Taxonomy" id="77055"/>
    <lineage>
        <taxon>Eukaryota</taxon>
        <taxon>Viridiplantae</taxon>
        <taxon>Streptophyta</taxon>
        <taxon>Embryophyta</taxon>
        <taxon>Tracheophyta</taxon>
        <taxon>Spermatophyta</taxon>
        <taxon>Magnoliopsida</taxon>
        <taxon>eudicotyledons</taxon>
        <taxon>Gunneridae</taxon>
        <taxon>Pentapetalae</taxon>
        <taxon>rosids</taxon>
        <taxon>fabids</taxon>
        <taxon>Malpighiales</taxon>
        <taxon>Salicaceae</taxon>
        <taxon>Flacourtieae</taxon>
        <taxon>Dovyalis</taxon>
    </lineage>
</organism>
<accession>A0AAV1SGG2</accession>
<evidence type="ECO:0000256" key="1">
    <source>
        <dbReference type="SAM" id="Coils"/>
    </source>
</evidence>
<dbReference type="Proteomes" id="UP001314170">
    <property type="component" value="Unassembled WGS sequence"/>
</dbReference>
<dbReference type="AlphaFoldDB" id="A0AAV1SGG2"/>
<evidence type="ECO:0000313" key="3">
    <source>
        <dbReference type="EMBL" id="CAK7350160.1"/>
    </source>
</evidence>
<keyword evidence="1" id="KW-0175">Coiled coil</keyword>
<keyword evidence="4" id="KW-1185">Reference proteome</keyword>
<feature type="region of interest" description="Disordered" evidence="2">
    <location>
        <begin position="98"/>
        <end position="118"/>
    </location>
</feature>
<protein>
    <submittedName>
        <fullName evidence="3">Uncharacterized protein</fullName>
    </submittedName>
</protein>
<proteinExistence type="predicted"/>
<dbReference type="PANTHER" id="PTHR38378:SF3">
    <property type="entry name" value="MYOSIN HEAVY CHAIN-LIKE PROTEIN"/>
    <property type="match status" value="1"/>
</dbReference>
<name>A0AAV1SGG2_9ROSI</name>